<dbReference type="EMBL" id="QLNQ01000028">
    <property type="protein sequence ID" value="RCK57891.1"/>
    <property type="molecule type" value="Genomic_DNA"/>
</dbReference>
<keyword evidence="3" id="KW-1185">Reference proteome</keyword>
<evidence type="ECO:0000313" key="2">
    <source>
        <dbReference type="EMBL" id="RCK57891.1"/>
    </source>
</evidence>
<name>A0A367XYM9_9ASCO</name>
<proteinExistence type="predicted"/>
<protein>
    <submittedName>
        <fullName evidence="2">Uncharacterized protein</fullName>
    </submittedName>
</protein>
<gene>
    <name evidence="2" type="ORF">Cantr_06706</name>
</gene>
<sequence length="120" mass="13967">MVSITTREFIDYYQHNGKYPSIVNSPEFDSSKIIASLASTPSTPSQPPQGININDLEIDVENLPYRLPPLQDDQYLEYIQQKKLHHENFLRELRERGISLKKQPAQAEPEKRPIKKPMNY</sequence>
<dbReference type="Proteomes" id="UP000253472">
    <property type="component" value="Unassembled WGS sequence"/>
</dbReference>
<feature type="region of interest" description="Disordered" evidence="1">
    <location>
        <begin position="100"/>
        <end position="120"/>
    </location>
</feature>
<dbReference type="AlphaFoldDB" id="A0A367XYM9"/>
<organism evidence="2 3">
    <name type="scientific">Candida viswanathii</name>
    <dbReference type="NCBI Taxonomy" id="5486"/>
    <lineage>
        <taxon>Eukaryota</taxon>
        <taxon>Fungi</taxon>
        <taxon>Dikarya</taxon>
        <taxon>Ascomycota</taxon>
        <taxon>Saccharomycotina</taxon>
        <taxon>Pichiomycetes</taxon>
        <taxon>Debaryomycetaceae</taxon>
        <taxon>Candida/Lodderomyces clade</taxon>
        <taxon>Candida</taxon>
    </lineage>
</organism>
<reference evidence="2 3" key="1">
    <citation type="submission" date="2018-06" db="EMBL/GenBank/DDBJ databases">
        <title>Whole genome sequencing of Candida tropicalis (genome annotated by CSBL at Korea University).</title>
        <authorList>
            <person name="Ahn J."/>
        </authorList>
    </citation>
    <scope>NUCLEOTIDE SEQUENCE [LARGE SCALE GENOMIC DNA]</scope>
    <source>
        <strain evidence="2 3">ATCC 20962</strain>
    </source>
</reference>
<evidence type="ECO:0000256" key="1">
    <source>
        <dbReference type="SAM" id="MobiDB-lite"/>
    </source>
</evidence>
<accession>A0A367XYM9</accession>
<comment type="caution">
    <text evidence="2">The sequence shown here is derived from an EMBL/GenBank/DDBJ whole genome shotgun (WGS) entry which is preliminary data.</text>
</comment>
<dbReference type="OrthoDB" id="4025449at2759"/>
<evidence type="ECO:0000313" key="3">
    <source>
        <dbReference type="Proteomes" id="UP000253472"/>
    </source>
</evidence>